<dbReference type="EMBL" id="HG994593">
    <property type="protein sequence ID" value="CAF2845564.1"/>
    <property type="molecule type" value="Genomic_DNA"/>
</dbReference>
<organism evidence="1 2">
    <name type="scientific">Lepeophtheirus salmonis</name>
    <name type="common">Salmon louse</name>
    <name type="synonym">Caligus salmonis</name>
    <dbReference type="NCBI Taxonomy" id="72036"/>
    <lineage>
        <taxon>Eukaryota</taxon>
        <taxon>Metazoa</taxon>
        <taxon>Ecdysozoa</taxon>
        <taxon>Arthropoda</taxon>
        <taxon>Crustacea</taxon>
        <taxon>Multicrustacea</taxon>
        <taxon>Hexanauplia</taxon>
        <taxon>Copepoda</taxon>
        <taxon>Siphonostomatoida</taxon>
        <taxon>Caligidae</taxon>
        <taxon>Lepeophtheirus</taxon>
    </lineage>
</organism>
<dbReference type="AlphaFoldDB" id="A0A7R8CJX8"/>
<name>A0A7R8CJX8_LEPSM</name>
<keyword evidence="2" id="KW-1185">Reference proteome</keyword>
<accession>A0A7R8CJX8</accession>
<evidence type="ECO:0000313" key="2">
    <source>
        <dbReference type="Proteomes" id="UP000675881"/>
    </source>
</evidence>
<protein>
    <submittedName>
        <fullName evidence="1">(salmon louse) hypothetical protein</fullName>
    </submittedName>
</protein>
<gene>
    <name evidence="1" type="ORF">LSAA_4772</name>
</gene>
<dbReference type="Proteomes" id="UP000675881">
    <property type="component" value="Chromosome 14"/>
</dbReference>
<reference evidence="1" key="1">
    <citation type="submission" date="2021-02" db="EMBL/GenBank/DDBJ databases">
        <authorList>
            <person name="Bekaert M."/>
        </authorList>
    </citation>
    <scope>NUCLEOTIDE SEQUENCE</scope>
    <source>
        <strain evidence="1">IoA-00</strain>
    </source>
</reference>
<evidence type="ECO:0000313" key="1">
    <source>
        <dbReference type="EMBL" id="CAF2845564.1"/>
    </source>
</evidence>
<sequence>MRVGHISATSYGMTATSISTCLVDYVPLVYMPSSAADPSWWVVDVLKHSLLLKIRLEAWHQVKVHELTDEDSGYDNSAKHVEPDDLSGNQLRVSAEMKKRGRARDFNVIKVPPRKINEKRSTSKKETPNVTWYSNKKNANTVPIFREADNTRYRNFTPGMLYELFFDEELIIHIVEQITVQ</sequence>
<proteinExistence type="predicted"/>